<name>A0A6P6FA72_BOMIM</name>
<dbReference type="OrthoDB" id="7696867at2759"/>
<dbReference type="GeneID" id="100749085"/>
<dbReference type="KEGG" id="bim:100749085"/>
<sequence>MNSSGDLSQISDISRISRLNCSRIFGRIDSLQNLFEQQCSLSYNTSRNTTNQESNHLEKTIKCLASCEDSIGEHVKSKIILECIKEASMNVNGILSDDVAFKLKGLLSIHELNKYMHLPSTSKNIQEELCILGITDLPKYDLSYEEILDIKYCVETLLREKIHEFILRYEQLGGNLKETLKSIDGNMRKKMFEPHEVQIFQWKDKIEELCAQYEADIMKCKALMNKWNTLKYKDVSKLYLEKAEHILLQAQVAEVQAKITKLSCIIKMYKETPITIDAFKTLNVAIDKKLFAILSEIKEKENLKKQYEKLQNTEYNEILKTYLHFCKAIEKKKQLLEKL</sequence>
<reference evidence="2" key="1">
    <citation type="submission" date="2025-08" db="UniProtKB">
        <authorList>
            <consortium name="RefSeq"/>
        </authorList>
    </citation>
    <scope>IDENTIFICATION</scope>
</reference>
<keyword evidence="1" id="KW-1185">Reference proteome</keyword>
<evidence type="ECO:0000313" key="1">
    <source>
        <dbReference type="Proteomes" id="UP000515180"/>
    </source>
</evidence>
<proteinExistence type="predicted"/>
<dbReference type="AlphaFoldDB" id="A0A6P6FA72"/>
<protein>
    <submittedName>
        <fullName evidence="2">Uncharacterized protein LOC100749085</fullName>
    </submittedName>
</protein>
<evidence type="ECO:0000313" key="2">
    <source>
        <dbReference type="RefSeq" id="XP_024223060.1"/>
    </source>
</evidence>
<dbReference type="OMA" id="YQCVKEA"/>
<dbReference type="RefSeq" id="XP_024223060.1">
    <property type="nucleotide sequence ID" value="XM_024367292.2"/>
</dbReference>
<gene>
    <name evidence="2" type="primary">LOC100749085</name>
</gene>
<organism evidence="1 2">
    <name type="scientific">Bombus impatiens</name>
    <name type="common">Bumblebee</name>
    <dbReference type="NCBI Taxonomy" id="132113"/>
    <lineage>
        <taxon>Eukaryota</taxon>
        <taxon>Metazoa</taxon>
        <taxon>Ecdysozoa</taxon>
        <taxon>Arthropoda</taxon>
        <taxon>Hexapoda</taxon>
        <taxon>Insecta</taxon>
        <taxon>Pterygota</taxon>
        <taxon>Neoptera</taxon>
        <taxon>Endopterygota</taxon>
        <taxon>Hymenoptera</taxon>
        <taxon>Apocrita</taxon>
        <taxon>Aculeata</taxon>
        <taxon>Apoidea</taxon>
        <taxon>Anthophila</taxon>
        <taxon>Apidae</taxon>
        <taxon>Bombus</taxon>
        <taxon>Pyrobombus</taxon>
    </lineage>
</organism>
<dbReference type="Proteomes" id="UP000515180">
    <property type="component" value="Unplaced"/>
</dbReference>
<accession>A0A6P6FA72</accession>